<feature type="compositionally biased region" description="Basic and acidic residues" evidence="6">
    <location>
        <begin position="212"/>
        <end position="226"/>
    </location>
</feature>
<feature type="region of interest" description="Disordered" evidence="6">
    <location>
        <begin position="212"/>
        <end position="267"/>
    </location>
</feature>
<feature type="transmembrane region" description="Helical" evidence="7">
    <location>
        <begin position="65"/>
        <end position="91"/>
    </location>
</feature>
<dbReference type="GO" id="GO:0016020">
    <property type="term" value="C:membrane"/>
    <property type="evidence" value="ECO:0007669"/>
    <property type="project" value="UniProtKB-SubCell"/>
</dbReference>
<reference evidence="8 9" key="1">
    <citation type="journal article" date="2013" name="Curr. Biol.">
        <title>The Genome of the Foraminiferan Reticulomyxa filosa.</title>
        <authorList>
            <person name="Glockner G."/>
            <person name="Hulsmann N."/>
            <person name="Schleicher M."/>
            <person name="Noegel A.A."/>
            <person name="Eichinger L."/>
            <person name="Gallinger C."/>
            <person name="Pawlowski J."/>
            <person name="Sierra R."/>
            <person name="Euteneuer U."/>
            <person name="Pillet L."/>
            <person name="Moustafa A."/>
            <person name="Platzer M."/>
            <person name="Groth M."/>
            <person name="Szafranski K."/>
            <person name="Schliwa M."/>
        </authorList>
    </citation>
    <scope>NUCLEOTIDE SEQUENCE [LARGE SCALE GENOMIC DNA]</scope>
</reference>
<dbReference type="PANTHER" id="PTHR10383:SF9">
    <property type="entry name" value="SERINE INCORPORATOR, ISOFORM F"/>
    <property type="match status" value="1"/>
</dbReference>
<evidence type="ECO:0000256" key="4">
    <source>
        <dbReference type="ARBA" id="ARBA00022989"/>
    </source>
</evidence>
<keyword evidence="3 7" id="KW-0812">Transmembrane</keyword>
<proteinExistence type="inferred from homology"/>
<accession>X6MWM8</accession>
<keyword evidence="5 7" id="KW-0472">Membrane</keyword>
<feature type="transmembrane region" description="Helical" evidence="7">
    <location>
        <begin position="133"/>
        <end position="151"/>
    </location>
</feature>
<comment type="caution">
    <text evidence="8">The sequence shown here is derived from an EMBL/GenBank/DDBJ whole genome shotgun (WGS) entry which is preliminary data.</text>
</comment>
<dbReference type="InterPro" id="IPR005016">
    <property type="entry name" value="TDE1/TMS"/>
</dbReference>
<dbReference type="OrthoDB" id="5963193at2759"/>
<evidence type="ECO:0000256" key="6">
    <source>
        <dbReference type="SAM" id="MobiDB-lite"/>
    </source>
</evidence>
<evidence type="ECO:0000256" key="2">
    <source>
        <dbReference type="ARBA" id="ARBA00006665"/>
    </source>
</evidence>
<feature type="compositionally biased region" description="Basic and acidic residues" evidence="6">
    <location>
        <begin position="254"/>
        <end position="264"/>
    </location>
</feature>
<protein>
    <submittedName>
        <fullName evidence="8">Uncharacterized protein</fullName>
    </submittedName>
</protein>
<evidence type="ECO:0000256" key="1">
    <source>
        <dbReference type="ARBA" id="ARBA00004141"/>
    </source>
</evidence>
<feature type="non-terminal residue" evidence="8">
    <location>
        <position position="1"/>
    </location>
</feature>
<evidence type="ECO:0000313" key="9">
    <source>
        <dbReference type="Proteomes" id="UP000023152"/>
    </source>
</evidence>
<evidence type="ECO:0000256" key="5">
    <source>
        <dbReference type="ARBA" id="ARBA00023136"/>
    </source>
</evidence>
<comment type="subcellular location">
    <subcellularLocation>
        <location evidence="1">Membrane</location>
        <topology evidence="1">Multi-pass membrane protein</topology>
    </subcellularLocation>
</comment>
<gene>
    <name evidence="8" type="ORF">RFI_19030</name>
</gene>
<keyword evidence="9" id="KW-1185">Reference proteome</keyword>
<feature type="transmembrane region" description="Helical" evidence="7">
    <location>
        <begin position="103"/>
        <end position="126"/>
    </location>
</feature>
<dbReference type="AlphaFoldDB" id="X6MWM8"/>
<sequence>TLENLLVTFLHPSSLCYKYCCSLLGHLSLRFISICVLQNSGSFFNHLILNASIKNKITEENQNKWYGILFAVSLSLFIVSIVLLALFFGWYANDSGCTTHETFISLSIVFVLANGVVSIWAGQLFVVCSPGTFFVSALVSAYSTFLCFAALQSDSNENCNRYFNKRSTASLWIGIIFALLSLCYAALTSNLLHSLVGANGNSEMNEALLDDKQNGEKQKESNANEKEGDEESQNYTEEAEKRLVADSNYNDLETDNKTSAKIDNEDSITSKKAKREAVYFHVIMTLAAGYMG</sequence>
<comment type="similarity">
    <text evidence="2">Belongs to the TDE1 family.</text>
</comment>
<dbReference type="Pfam" id="PF03348">
    <property type="entry name" value="Serinc"/>
    <property type="match status" value="1"/>
</dbReference>
<feature type="transmembrane region" description="Helical" evidence="7">
    <location>
        <begin position="171"/>
        <end position="192"/>
    </location>
</feature>
<dbReference type="EMBL" id="ASPP01015259">
    <property type="protein sequence ID" value="ETO18249.1"/>
    <property type="molecule type" value="Genomic_DNA"/>
</dbReference>
<evidence type="ECO:0000313" key="8">
    <source>
        <dbReference type="EMBL" id="ETO18249.1"/>
    </source>
</evidence>
<dbReference type="Proteomes" id="UP000023152">
    <property type="component" value="Unassembled WGS sequence"/>
</dbReference>
<dbReference type="PANTHER" id="PTHR10383">
    <property type="entry name" value="SERINE INCORPORATOR"/>
    <property type="match status" value="1"/>
</dbReference>
<keyword evidence="4 7" id="KW-1133">Transmembrane helix</keyword>
<organism evidence="8 9">
    <name type="scientific">Reticulomyxa filosa</name>
    <dbReference type="NCBI Taxonomy" id="46433"/>
    <lineage>
        <taxon>Eukaryota</taxon>
        <taxon>Sar</taxon>
        <taxon>Rhizaria</taxon>
        <taxon>Retaria</taxon>
        <taxon>Foraminifera</taxon>
        <taxon>Monothalamids</taxon>
        <taxon>Reticulomyxidae</taxon>
        <taxon>Reticulomyxa</taxon>
    </lineage>
</organism>
<evidence type="ECO:0000256" key="3">
    <source>
        <dbReference type="ARBA" id="ARBA00022692"/>
    </source>
</evidence>
<evidence type="ECO:0000256" key="7">
    <source>
        <dbReference type="SAM" id="Phobius"/>
    </source>
</evidence>
<name>X6MWM8_RETFI</name>